<dbReference type="EMBL" id="GBRH01237536">
    <property type="protein sequence ID" value="JAD60359.1"/>
    <property type="molecule type" value="Transcribed_RNA"/>
</dbReference>
<dbReference type="AlphaFoldDB" id="A0A0A9B8P0"/>
<name>A0A0A9B8P0_ARUDO</name>
<organism evidence="1">
    <name type="scientific">Arundo donax</name>
    <name type="common">Giant reed</name>
    <name type="synonym">Donax arundinaceus</name>
    <dbReference type="NCBI Taxonomy" id="35708"/>
    <lineage>
        <taxon>Eukaryota</taxon>
        <taxon>Viridiplantae</taxon>
        <taxon>Streptophyta</taxon>
        <taxon>Embryophyta</taxon>
        <taxon>Tracheophyta</taxon>
        <taxon>Spermatophyta</taxon>
        <taxon>Magnoliopsida</taxon>
        <taxon>Liliopsida</taxon>
        <taxon>Poales</taxon>
        <taxon>Poaceae</taxon>
        <taxon>PACMAD clade</taxon>
        <taxon>Arundinoideae</taxon>
        <taxon>Arundineae</taxon>
        <taxon>Arundo</taxon>
    </lineage>
</organism>
<protein>
    <submittedName>
        <fullName evidence="1">Uncharacterized protein</fullName>
    </submittedName>
</protein>
<sequence>MVTPQSDLVQQGCTASIWNMSSIKKDALHTKHKDTTIVACIKTIWGEATMKAQS</sequence>
<reference evidence="1" key="2">
    <citation type="journal article" date="2015" name="Data Brief">
        <title>Shoot transcriptome of the giant reed, Arundo donax.</title>
        <authorList>
            <person name="Barrero R.A."/>
            <person name="Guerrero F.D."/>
            <person name="Moolhuijzen P."/>
            <person name="Goolsby J.A."/>
            <person name="Tidwell J."/>
            <person name="Bellgard S.E."/>
            <person name="Bellgard M.I."/>
        </authorList>
    </citation>
    <scope>NUCLEOTIDE SEQUENCE</scope>
    <source>
        <tissue evidence="1">Shoot tissue taken approximately 20 cm above the soil surface</tissue>
    </source>
</reference>
<accession>A0A0A9B8P0</accession>
<proteinExistence type="predicted"/>
<evidence type="ECO:0000313" key="1">
    <source>
        <dbReference type="EMBL" id="JAD60359.1"/>
    </source>
</evidence>
<reference evidence="1" key="1">
    <citation type="submission" date="2014-09" db="EMBL/GenBank/DDBJ databases">
        <authorList>
            <person name="Magalhaes I.L.F."/>
            <person name="Oliveira U."/>
            <person name="Santos F.R."/>
            <person name="Vidigal T.H.D.A."/>
            <person name="Brescovit A.D."/>
            <person name="Santos A.J."/>
        </authorList>
    </citation>
    <scope>NUCLEOTIDE SEQUENCE</scope>
    <source>
        <tissue evidence="1">Shoot tissue taken approximately 20 cm above the soil surface</tissue>
    </source>
</reference>